<name>A0AAV5AIY5_9AGAM</name>
<dbReference type="AlphaFoldDB" id="A0AAV5AIY5"/>
<organism evidence="2 3">
    <name type="scientific">Clathrus columnatus</name>
    <dbReference type="NCBI Taxonomy" id="1419009"/>
    <lineage>
        <taxon>Eukaryota</taxon>
        <taxon>Fungi</taxon>
        <taxon>Dikarya</taxon>
        <taxon>Basidiomycota</taxon>
        <taxon>Agaricomycotina</taxon>
        <taxon>Agaricomycetes</taxon>
        <taxon>Phallomycetidae</taxon>
        <taxon>Phallales</taxon>
        <taxon>Clathraceae</taxon>
        <taxon>Clathrus</taxon>
    </lineage>
</organism>
<sequence>MAKDNLLERDEPDIERILRHDPKLHVPTEATGYHTKITRSSKRRYTTSAVEEFTEFGDDDDAEENMKGKDDMNDGDVIGGDEAGL</sequence>
<reference evidence="2" key="1">
    <citation type="submission" date="2021-10" db="EMBL/GenBank/DDBJ databases">
        <title>De novo Genome Assembly of Clathrus columnatus (Basidiomycota, Fungi) Using Illumina and Nanopore Sequence Data.</title>
        <authorList>
            <person name="Ogiso-Tanaka E."/>
            <person name="Itagaki H."/>
            <person name="Hosoya T."/>
            <person name="Hosaka K."/>
        </authorList>
    </citation>
    <scope>NUCLEOTIDE SEQUENCE</scope>
    <source>
        <strain evidence="2">MO-923</strain>
    </source>
</reference>
<dbReference type="EMBL" id="BPWL01000008">
    <property type="protein sequence ID" value="GJJ13473.1"/>
    <property type="molecule type" value="Genomic_DNA"/>
</dbReference>
<feature type="region of interest" description="Disordered" evidence="1">
    <location>
        <begin position="56"/>
        <end position="85"/>
    </location>
</feature>
<dbReference type="Proteomes" id="UP001050691">
    <property type="component" value="Unassembled WGS sequence"/>
</dbReference>
<protein>
    <submittedName>
        <fullName evidence="2">Uncharacterized protein</fullName>
    </submittedName>
</protein>
<evidence type="ECO:0000313" key="2">
    <source>
        <dbReference type="EMBL" id="GJJ13473.1"/>
    </source>
</evidence>
<gene>
    <name evidence="2" type="ORF">Clacol_007727</name>
</gene>
<evidence type="ECO:0000256" key="1">
    <source>
        <dbReference type="SAM" id="MobiDB-lite"/>
    </source>
</evidence>
<keyword evidence="3" id="KW-1185">Reference proteome</keyword>
<accession>A0AAV5AIY5</accession>
<proteinExistence type="predicted"/>
<comment type="caution">
    <text evidence="2">The sequence shown here is derived from an EMBL/GenBank/DDBJ whole genome shotgun (WGS) entry which is preliminary data.</text>
</comment>
<evidence type="ECO:0000313" key="3">
    <source>
        <dbReference type="Proteomes" id="UP001050691"/>
    </source>
</evidence>